<dbReference type="AlphaFoldDB" id="A0A4Y1YS26"/>
<keyword evidence="2" id="KW-1185">Reference proteome</keyword>
<sequence>MITGMEGMALFSITLVEQREQDINPKNKVKT</sequence>
<proteinExistence type="predicted"/>
<reference evidence="1 2" key="1">
    <citation type="submission" date="2019-06" db="EMBL/GenBank/DDBJ databases">
        <title>Nitrosomonas stercoris KYUHI-S whole genome shotgun sequence.</title>
        <authorList>
            <person name="Nakagawa T."/>
            <person name="Tsuchiya Y."/>
            <person name="Takahashi R."/>
        </authorList>
    </citation>
    <scope>NUCLEOTIDE SEQUENCE [LARGE SCALE GENOMIC DNA]</scope>
    <source>
        <strain evidence="1 2">KYUHI-S</strain>
    </source>
</reference>
<protein>
    <submittedName>
        <fullName evidence="1">Uncharacterized protein</fullName>
    </submittedName>
</protein>
<dbReference type="EMBL" id="AP019755">
    <property type="protein sequence ID" value="BBL35933.1"/>
    <property type="molecule type" value="Genomic_DNA"/>
</dbReference>
<accession>A0A4Y1YS26</accession>
<dbReference type="KEGG" id="nst:Nstercoris_02212"/>
<gene>
    <name evidence="1" type="ORF">Nstercoris_02212</name>
</gene>
<evidence type="ECO:0000313" key="2">
    <source>
        <dbReference type="Proteomes" id="UP000316473"/>
    </source>
</evidence>
<organism evidence="1 2">
    <name type="scientific">Nitrosomonas stercoris</name>
    <dbReference type="NCBI Taxonomy" id="1444684"/>
    <lineage>
        <taxon>Bacteria</taxon>
        <taxon>Pseudomonadati</taxon>
        <taxon>Pseudomonadota</taxon>
        <taxon>Betaproteobacteria</taxon>
        <taxon>Nitrosomonadales</taxon>
        <taxon>Nitrosomonadaceae</taxon>
        <taxon>Nitrosomonas</taxon>
    </lineage>
</organism>
<dbReference type="Proteomes" id="UP000316473">
    <property type="component" value="Chromosome"/>
</dbReference>
<evidence type="ECO:0000313" key="1">
    <source>
        <dbReference type="EMBL" id="BBL35933.1"/>
    </source>
</evidence>
<name>A0A4Y1YS26_9PROT</name>